<keyword evidence="8" id="KW-0443">Lipid metabolism</keyword>
<keyword evidence="9" id="KW-0472">Membrane</keyword>
<keyword evidence="4" id="KW-0808">Transferase</keyword>
<dbReference type="NCBIfam" id="TIGR04265">
    <property type="entry name" value="bac_cardiolipin"/>
    <property type="match status" value="1"/>
</dbReference>
<organism evidence="14 15">
    <name type="scientific">Paenibacillus agaridevorans</name>
    <dbReference type="NCBI Taxonomy" id="171404"/>
    <lineage>
        <taxon>Bacteria</taxon>
        <taxon>Bacillati</taxon>
        <taxon>Bacillota</taxon>
        <taxon>Bacilli</taxon>
        <taxon>Bacillales</taxon>
        <taxon>Paenibacillaceae</taxon>
        <taxon>Paenibacillus</taxon>
    </lineage>
</organism>
<dbReference type="SUPFAM" id="SSF56024">
    <property type="entry name" value="Phospholipase D/nuclease"/>
    <property type="match status" value="2"/>
</dbReference>
<feature type="domain" description="PLD phosphodiesterase" evidence="13">
    <location>
        <begin position="291"/>
        <end position="318"/>
    </location>
</feature>
<keyword evidence="15" id="KW-1185">Reference proteome</keyword>
<comment type="subcellular location">
    <subcellularLocation>
        <location evidence="1">Cell membrane</location>
    </subcellularLocation>
</comment>
<dbReference type="InterPro" id="IPR025202">
    <property type="entry name" value="PLD-like_dom"/>
</dbReference>
<evidence type="ECO:0000259" key="13">
    <source>
        <dbReference type="PROSITE" id="PS50035"/>
    </source>
</evidence>
<evidence type="ECO:0000256" key="5">
    <source>
        <dbReference type="ARBA" id="ARBA00022692"/>
    </source>
</evidence>
<evidence type="ECO:0000256" key="6">
    <source>
        <dbReference type="ARBA" id="ARBA00022737"/>
    </source>
</evidence>
<evidence type="ECO:0000256" key="3">
    <source>
        <dbReference type="ARBA" id="ARBA00022516"/>
    </source>
</evidence>
<keyword evidence="6" id="KW-0677">Repeat</keyword>
<feature type="domain" description="PLD phosphodiesterase" evidence="13">
    <location>
        <begin position="112"/>
        <end position="139"/>
    </location>
</feature>
<dbReference type="PANTHER" id="PTHR21248:SF22">
    <property type="entry name" value="PHOSPHOLIPASE D"/>
    <property type="match status" value="1"/>
</dbReference>
<evidence type="ECO:0000256" key="7">
    <source>
        <dbReference type="ARBA" id="ARBA00022989"/>
    </source>
</evidence>
<evidence type="ECO:0000256" key="1">
    <source>
        <dbReference type="ARBA" id="ARBA00004236"/>
    </source>
</evidence>
<sequence length="378" mass="43101">MNLKSSNALVTTDNEVKIYHDGQAKFDALFADIRKATDEINIEYYIIKPDNLGKKLRDLLTEKAKEGVKVRVLYDEVGSRRMSRSFFRDLIVHGGEVAAFFPSWSRLINLRINNRNHRKLCIIDGEVGYVGGFNVGDEYLGLSERMGYWRDTHFRIKGGAVALIQGRFIMDWSKATNYERQNIEKHFSFRPDHHPGNSAIQIISSGPNSQTEHLKIMYLKLIVKAKRSIFIQSPYFIPDASFMDACKMALLSGVDVRIMIPNKPDHPFVYSATLVHVGELLPYGVKILQYEKGFMHAKTIVVDEEVASVGTMNIDPRSFRLNFEVNALVYDANVAKELHELFLQDSESCTELTKERYGERSNVAKFKQAVARLLSPIL</sequence>
<dbReference type="AlphaFoldDB" id="A0A2R5EPP2"/>
<dbReference type="Pfam" id="PF13091">
    <property type="entry name" value="PLDc_2"/>
    <property type="match status" value="2"/>
</dbReference>
<dbReference type="PROSITE" id="PS50035">
    <property type="entry name" value="PLD"/>
    <property type="match status" value="2"/>
</dbReference>
<evidence type="ECO:0000256" key="4">
    <source>
        <dbReference type="ARBA" id="ARBA00022679"/>
    </source>
</evidence>
<dbReference type="GO" id="GO:0032049">
    <property type="term" value="P:cardiolipin biosynthetic process"/>
    <property type="evidence" value="ECO:0007669"/>
    <property type="project" value="UniProtKB-UniRule"/>
</dbReference>
<evidence type="ECO:0000313" key="15">
    <source>
        <dbReference type="Proteomes" id="UP000245202"/>
    </source>
</evidence>
<reference evidence="14 15" key="1">
    <citation type="submission" date="2017-08" db="EMBL/GenBank/DDBJ databases">
        <title>Substantial Increase in Enzyme Production by Combined Drug-Resistance Mutations in Paenibacillus agaridevorans.</title>
        <authorList>
            <person name="Tanaka Y."/>
            <person name="Funane K."/>
            <person name="Hosaka T."/>
            <person name="Shiwa Y."/>
            <person name="Fujita N."/>
            <person name="Miyazaki T."/>
            <person name="Yoshikawa H."/>
            <person name="Murakami K."/>
            <person name="Kasahara K."/>
            <person name="Inaoka T."/>
            <person name="Hiraga Y."/>
            <person name="Ochi K."/>
        </authorList>
    </citation>
    <scope>NUCLEOTIDE SEQUENCE [LARGE SCALE GENOMIC DNA]</scope>
    <source>
        <strain evidence="14 15">T-3040</strain>
    </source>
</reference>
<dbReference type="PIRSF" id="PIRSF000850">
    <property type="entry name" value="Phospholipase_D_PSS"/>
    <property type="match status" value="1"/>
</dbReference>
<evidence type="ECO:0000256" key="12">
    <source>
        <dbReference type="NCBIfam" id="TIGR04265"/>
    </source>
</evidence>
<dbReference type="Gene3D" id="3.30.870.10">
    <property type="entry name" value="Endonuclease Chain A"/>
    <property type="match status" value="2"/>
</dbReference>
<evidence type="ECO:0000313" key="14">
    <source>
        <dbReference type="EMBL" id="GBG08547.1"/>
    </source>
</evidence>
<dbReference type="GO" id="GO:0008808">
    <property type="term" value="F:cardiolipin synthase activity"/>
    <property type="evidence" value="ECO:0007669"/>
    <property type="project" value="UniProtKB-UniRule"/>
</dbReference>
<dbReference type="CDD" id="cd09110">
    <property type="entry name" value="PLDc_CLS_1"/>
    <property type="match status" value="1"/>
</dbReference>
<accession>A0A2R5EPP2</accession>
<comment type="caution">
    <text evidence="14">The sequence shown here is derived from an EMBL/GenBank/DDBJ whole genome shotgun (WGS) entry which is preliminary data.</text>
</comment>
<evidence type="ECO:0000256" key="2">
    <source>
        <dbReference type="ARBA" id="ARBA00022475"/>
    </source>
</evidence>
<dbReference type="FunFam" id="3.30.870.10:FF:000014">
    <property type="entry name" value="Cardiolipin synthase"/>
    <property type="match status" value="1"/>
</dbReference>
<dbReference type="SMART" id="SM00155">
    <property type="entry name" value="PLDc"/>
    <property type="match status" value="2"/>
</dbReference>
<evidence type="ECO:0000256" key="10">
    <source>
        <dbReference type="ARBA" id="ARBA00023209"/>
    </source>
</evidence>
<keyword evidence="11" id="KW-1208">Phospholipid metabolism</keyword>
<dbReference type="PANTHER" id="PTHR21248">
    <property type="entry name" value="CARDIOLIPIN SYNTHASE"/>
    <property type="match status" value="1"/>
</dbReference>
<keyword evidence="10" id="KW-0594">Phospholipid biosynthesis</keyword>
<dbReference type="GO" id="GO:0005886">
    <property type="term" value="C:plasma membrane"/>
    <property type="evidence" value="ECO:0007669"/>
    <property type="project" value="UniProtKB-SubCell"/>
</dbReference>
<dbReference type="EMBL" id="BDQX01000171">
    <property type="protein sequence ID" value="GBG08547.1"/>
    <property type="molecule type" value="Genomic_DNA"/>
</dbReference>
<evidence type="ECO:0000256" key="11">
    <source>
        <dbReference type="ARBA" id="ARBA00023264"/>
    </source>
</evidence>
<evidence type="ECO:0000256" key="8">
    <source>
        <dbReference type="ARBA" id="ARBA00023098"/>
    </source>
</evidence>
<keyword evidence="7" id="KW-1133">Transmembrane helix</keyword>
<protein>
    <recommendedName>
        <fullName evidence="12">Cardiolipin synthase</fullName>
        <ecNumber evidence="12">2.7.8.-</ecNumber>
    </recommendedName>
</protein>
<dbReference type="InterPro" id="IPR001736">
    <property type="entry name" value="PLipase_D/transphosphatidylase"/>
</dbReference>
<keyword evidence="3" id="KW-0444">Lipid biosynthesis</keyword>
<evidence type="ECO:0000256" key="9">
    <source>
        <dbReference type="ARBA" id="ARBA00023136"/>
    </source>
</evidence>
<name>A0A2R5EPP2_9BACL</name>
<dbReference type="EC" id="2.7.8.-" evidence="12"/>
<dbReference type="CDD" id="cd09112">
    <property type="entry name" value="PLDc_CLS_2"/>
    <property type="match status" value="1"/>
</dbReference>
<dbReference type="InterPro" id="IPR022924">
    <property type="entry name" value="Cardiolipin_synthase"/>
</dbReference>
<dbReference type="Proteomes" id="UP000245202">
    <property type="component" value="Unassembled WGS sequence"/>
</dbReference>
<keyword evidence="5" id="KW-0812">Transmembrane</keyword>
<proteinExistence type="predicted"/>
<gene>
    <name evidence="14" type="ORF">PAT3040_03134</name>
</gene>
<keyword evidence="2" id="KW-1003">Cell membrane</keyword>